<proteinExistence type="predicted"/>
<dbReference type="eggNOG" id="COG0346">
    <property type="taxonomic scope" value="Bacteria"/>
</dbReference>
<feature type="domain" description="Glyoxalase-like" evidence="1">
    <location>
        <begin position="3"/>
        <end position="113"/>
    </location>
</feature>
<reference evidence="2 3" key="1">
    <citation type="journal article" date="2014" name="J. Biotechnol.">
        <title>Complete genome sequence of the actinobacterium Actinoplanes friuliensis HAG 010964, producer of the lipopeptide antibiotic friulimycin.</title>
        <authorList>
            <person name="Ruckert C."/>
            <person name="Szczepanowski R."/>
            <person name="Albersmeier A."/>
            <person name="Goesmann A."/>
            <person name="Fischer N."/>
            <person name="Steinkamper A."/>
            <person name="Puhler A."/>
            <person name="Biener R."/>
            <person name="Schwartz D."/>
            <person name="Kalinowski J."/>
        </authorList>
    </citation>
    <scope>NUCLEOTIDE SEQUENCE [LARGE SCALE GENOMIC DNA]</scope>
    <source>
        <strain evidence="2 3">DSM 7358</strain>
    </source>
</reference>
<name>U5W4Z6_9ACTN</name>
<dbReference type="Pfam" id="PF18029">
    <property type="entry name" value="Glyoxalase_6"/>
    <property type="match status" value="1"/>
</dbReference>
<dbReference type="SUPFAM" id="SSF54593">
    <property type="entry name" value="Glyoxalase/Bleomycin resistance protein/Dihydroxybiphenyl dioxygenase"/>
    <property type="match status" value="1"/>
</dbReference>
<dbReference type="InterPro" id="IPR029068">
    <property type="entry name" value="Glyas_Bleomycin-R_OHBP_Dase"/>
</dbReference>
<dbReference type="PANTHER" id="PTHR35908">
    <property type="entry name" value="HYPOTHETICAL FUSION PROTEIN"/>
    <property type="match status" value="1"/>
</dbReference>
<dbReference type="Gene3D" id="3.10.180.10">
    <property type="entry name" value="2,3-Dihydroxybiphenyl 1,2-Dioxygenase, domain 1"/>
    <property type="match status" value="1"/>
</dbReference>
<evidence type="ECO:0000313" key="2">
    <source>
        <dbReference type="EMBL" id="AGZ43016.1"/>
    </source>
</evidence>
<dbReference type="AlphaFoldDB" id="U5W4Z6"/>
<protein>
    <recommendedName>
        <fullName evidence="1">Glyoxalase-like domain-containing protein</fullName>
    </recommendedName>
</protein>
<gene>
    <name evidence="2" type="ORF">AFR_23740</name>
</gene>
<dbReference type="PATRIC" id="fig|1246995.3.peg.4808"/>
<dbReference type="InterPro" id="IPR041581">
    <property type="entry name" value="Glyoxalase_6"/>
</dbReference>
<keyword evidence="3" id="KW-1185">Reference proteome</keyword>
<organism evidence="2 3">
    <name type="scientific">Actinoplanes friuliensis DSM 7358</name>
    <dbReference type="NCBI Taxonomy" id="1246995"/>
    <lineage>
        <taxon>Bacteria</taxon>
        <taxon>Bacillati</taxon>
        <taxon>Actinomycetota</taxon>
        <taxon>Actinomycetes</taxon>
        <taxon>Micromonosporales</taxon>
        <taxon>Micromonosporaceae</taxon>
        <taxon>Actinoplanes</taxon>
    </lineage>
</organism>
<accession>U5W4Z6</accession>
<dbReference type="STRING" id="1246995.AFR_23740"/>
<dbReference type="CDD" id="cd06587">
    <property type="entry name" value="VOC"/>
    <property type="match status" value="1"/>
</dbReference>
<sequence>MLALGATDVERAAAFWGAALGYRLREGVLGGWGTVLSSADGSGISIALQRSESEPEARPRLHLDLHVADAAEQEAEVARLVGLGAQRVDWDSYPDEPDFVVLADTEGNLFCIVDVSLSAAE</sequence>
<dbReference type="Proteomes" id="UP000017746">
    <property type="component" value="Chromosome"/>
</dbReference>
<dbReference type="PANTHER" id="PTHR35908:SF1">
    <property type="entry name" value="CONSERVED PROTEIN"/>
    <property type="match status" value="1"/>
</dbReference>
<dbReference type="HOGENOM" id="CLU_108054_3_0_11"/>
<dbReference type="EMBL" id="CP006272">
    <property type="protein sequence ID" value="AGZ43016.1"/>
    <property type="molecule type" value="Genomic_DNA"/>
</dbReference>
<dbReference type="KEGG" id="afs:AFR_23740"/>
<evidence type="ECO:0000259" key="1">
    <source>
        <dbReference type="Pfam" id="PF18029"/>
    </source>
</evidence>
<evidence type="ECO:0000313" key="3">
    <source>
        <dbReference type="Proteomes" id="UP000017746"/>
    </source>
</evidence>